<dbReference type="InterPro" id="IPR011008">
    <property type="entry name" value="Dimeric_a/b-barrel"/>
</dbReference>
<dbReference type="KEGG" id="sus:Acid_3232"/>
<organism evidence="1">
    <name type="scientific">Solibacter usitatus (strain Ellin6076)</name>
    <dbReference type="NCBI Taxonomy" id="234267"/>
    <lineage>
        <taxon>Bacteria</taxon>
        <taxon>Pseudomonadati</taxon>
        <taxon>Acidobacteriota</taxon>
        <taxon>Terriglobia</taxon>
        <taxon>Bryobacterales</taxon>
        <taxon>Solibacteraceae</taxon>
        <taxon>Candidatus Solibacter</taxon>
    </lineage>
</organism>
<accession>Q02D50</accession>
<dbReference type="FunCoup" id="Q02D50">
    <property type="interactions" value="2"/>
</dbReference>
<name>Q02D50_SOLUE</name>
<sequence length="117" mass="12876">MILQINFNLNVPAAEYRTMADSLAHAFIDVPGLRWKIWLLNPDAQEAGGIYLFDSQASLDAYLNGPLVARLRELTSIRNISIKQFEVVPGPTALTRGPFAGEVTPRAKPPSVKCGWP</sequence>
<dbReference type="InterPro" id="IPR014910">
    <property type="entry name" value="YdhR"/>
</dbReference>
<dbReference type="Gene3D" id="3.30.70.100">
    <property type="match status" value="1"/>
</dbReference>
<dbReference type="SUPFAM" id="SSF54909">
    <property type="entry name" value="Dimeric alpha+beta barrel"/>
    <property type="match status" value="1"/>
</dbReference>
<dbReference type="AlphaFoldDB" id="Q02D50"/>
<dbReference type="STRING" id="234267.Acid_3232"/>
<dbReference type="OrthoDB" id="672685at2"/>
<dbReference type="EMBL" id="CP000473">
    <property type="protein sequence ID" value="ABJ84209.1"/>
    <property type="molecule type" value="Genomic_DNA"/>
</dbReference>
<gene>
    <name evidence="1" type="ordered locus">Acid_3232</name>
</gene>
<dbReference type="Pfam" id="PF08803">
    <property type="entry name" value="ydhR"/>
    <property type="match status" value="1"/>
</dbReference>
<evidence type="ECO:0000313" key="1">
    <source>
        <dbReference type="EMBL" id="ABJ84209.1"/>
    </source>
</evidence>
<proteinExistence type="predicted"/>
<reference evidence="1" key="1">
    <citation type="submission" date="2006-10" db="EMBL/GenBank/DDBJ databases">
        <title>Complete sequence of Solibacter usitatus Ellin6076.</title>
        <authorList>
            <consortium name="US DOE Joint Genome Institute"/>
            <person name="Copeland A."/>
            <person name="Lucas S."/>
            <person name="Lapidus A."/>
            <person name="Barry K."/>
            <person name="Detter J.C."/>
            <person name="Glavina del Rio T."/>
            <person name="Hammon N."/>
            <person name="Israni S."/>
            <person name="Dalin E."/>
            <person name="Tice H."/>
            <person name="Pitluck S."/>
            <person name="Thompson L.S."/>
            <person name="Brettin T."/>
            <person name="Bruce D."/>
            <person name="Han C."/>
            <person name="Tapia R."/>
            <person name="Gilna P."/>
            <person name="Schmutz J."/>
            <person name="Larimer F."/>
            <person name="Land M."/>
            <person name="Hauser L."/>
            <person name="Kyrpides N."/>
            <person name="Mikhailova N."/>
            <person name="Janssen P.H."/>
            <person name="Kuske C.R."/>
            <person name="Richardson P."/>
        </authorList>
    </citation>
    <scope>NUCLEOTIDE SEQUENCE</scope>
    <source>
        <strain evidence="1">Ellin6076</strain>
    </source>
</reference>
<evidence type="ECO:0008006" key="2">
    <source>
        <dbReference type="Google" id="ProtNLM"/>
    </source>
</evidence>
<dbReference type="HOGENOM" id="CLU_179942_0_0_0"/>
<dbReference type="PANTHER" id="PTHR39169:SF1">
    <property type="entry name" value="MONOOXYGENASE YDHR-RELATED"/>
    <property type="match status" value="1"/>
</dbReference>
<dbReference type="eggNOG" id="ENOG5030IG2">
    <property type="taxonomic scope" value="Bacteria"/>
</dbReference>
<dbReference type="PANTHER" id="PTHR39169">
    <property type="match status" value="1"/>
</dbReference>
<dbReference type="InParanoid" id="Q02D50"/>
<protein>
    <recommendedName>
        <fullName evidence="2">Mono-oxygenase ydhR</fullName>
    </recommendedName>
</protein>